<dbReference type="PROSITE" id="PS50811">
    <property type="entry name" value="WRKY"/>
    <property type="match status" value="1"/>
</dbReference>
<evidence type="ECO:0000313" key="9">
    <source>
        <dbReference type="Proteomes" id="UP001187471"/>
    </source>
</evidence>
<keyword evidence="5" id="KW-0539">Nucleus</keyword>
<keyword evidence="3" id="KW-0238">DNA-binding</keyword>
<sequence>MEEMISLIYHGCALASDLELNLSNLANQPIDLARSCDEIAGVFSSARDRLNSTILLREFQQQELLRYRAVDLLQPHLVVPEDSKGTFDIHGVPPESSRMEKMEQPMGGGEDASGSGRASSSFQRPRRRKDDANKRTIRVPAPRMGNTEIPPEDGHTWRKYGQKEILGSKFPRSYYRCTHQKLYNCNAKKQVQRLDDDPFTFEVTYRGEHACTMSSTAPSVPPTSAEVVQTMAQQGTPIQPLVSQGPPISVPLAHWLSMDINHRNIGASDAGTNSNRMVGSGGAGPSTVRLGRENEYQPVADLADAMFNSGSSSNNSMDIIFSSMEDKWDAGDKMN</sequence>
<evidence type="ECO:0000256" key="1">
    <source>
        <dbReference type="ARBA" id="ARBA00004123"/>
    </source>
</evidence>
<dbReference type="AlphaFoldDB" id="A0AA88RHF8"/>
<comment type="subcellular location">
    <subcellularLocation>
        <location evidence="1">Nucleus</location>
    </subcellularLocation>
</comment>
<keyword evidence="2" id="KW-0805">Transcription regulation</keyword>
<evidence type="ECO:0000256" key="4">
    <source>
        <dbReference type="ARBA" id="ARBA00023163"/>
    </source>
</evidence>
<organism evidence="8 9">
    <name type="scientific">Escallonia rubra</name>
    <dbReference type="NCBI Taxonomy" id="112253"/>
    <lineage>
        <taxon>Eukaryota</taxon>
        <taxon>Viridiplantae</taxon>
        <taxon>Streptophyta</taxon>
        <taxon>Embryophyta</taxon>
        <taxon>Tracheophyta</taxon>
        <taxon>Spermatophyta</taxon>
        <taxon>Magnoliopsida</taxon>
        <taxon>eudicotyledons</taxon>
        <taxon>Gunneridae</taxon>
        <taxon>Pentapetalae</taxon>
        <taxon>asterids</taxon>
        <taxon>campanulids</taxon>
        <taxon>Escalloniales</taxon>
        <taxon>Escalloniaceae</taxon>
        <taxon>Escallonia</taxon>
    </lineage>
</organism>
<reference evidence="8" key="1">
    <citation type="submission" date="2022-12" db="EMBL/GenBank/DDBJ databases">
        <title>Draft genome assemblies for two species of Escallonia (Escalloniales).</title>
        <authorList>
            <person name="Chanderbali A."/>
            <person name="Dervinis C."/>
            <person name="Anghel I."/>
            <person name="Soltis D."/>
            <person name="Soltis P."/>
            <person name="Zapata F."/>
        </authorList>
    </citation>
    <scope>NUCLEOTIDE SEQUENCE</scope>
    <source>
        <strain evidence="8">UCBG92.1500</strain>
        <tissue evidence="8">Leaf</tissue>
    </source>
</reference>
<dbReference type="Gene3D" id="2.20.25.80">
    <property type="entry name" value="WRKY domain"/>
    <property type="match status" value="1"/>
</dbReference>
<dbReference type="GO" id="GO:0003700">
    <property type="term" value="F:DNA-binding transcription factor activity"/>
    <property type="evidence" value="ECO:0007669"/>
    <property type="project" value="InterPro"/>
</dbReference>
<keyword evidence="4" id="KW-0804">Transcription</keyword>
<comment type="caution">
    <text evidence="8">The sequence shown here is derived from an EMBL/GenBank/DDBJ whole genome shotgun (WGS) entry which is preliminary data.</text>
</comment>
<evidence type="ECO:0000259" key="7">
    <source>
        <dbReference type="PROSITE" id="PS50811"/>
    </source>
</evidence>
<accession>A0AA88RHF8</accession>
<dbReference type="PANTHER" id="PTHR32096">
    <property type="entry name" value="WRKY TRANSCRIPTION FACTOR 30-RELATED-RELATED"/>
    <property type="match status" value="1"/>
</dbReference>
<dbReference type="GO" id="GO:0000976">
    <property type="term" value="F:transcription cis-regulatory region binding"/>
    <property type="evidence" value="ECO:0007669"/>
    <property type="project" value="TreeGrafter"/>
</dbReference>
<evidence type="ECO:0000313" key="8">
    <source>
        <dbReference type="EMBL" id="KAK2982400.1"/>
    </source>
</evidence>
<dbReference type="Proteomes" id="UP001187471">
    <property type="component" value="Unassembled WGS sequence"/>
</dbReference>
<dbReference type="PANTHER" id="PTHR32096:SF146">
    <property type="entry name" value="WRKY TRANSCRIPTION FACTOR 19-RELATED"/>
    <property type="match status" value="1"/>
</dbReference>
<dbReference type="EMBL" id="JAVXUO010001427">
    <property type="protein sequence ID" value="KAK2982400.1"/>
    <property type="molecule type" value="Genomic_DNA"/>
</dbReference>
<dbReference type="InterPro" id="IPR044810">
    <property type="entry name" value="WRKY_plant"/>
</dbReference>
<dbReference type="SUPFAM" id="SSF118290">
    <property type="entry name" value="WRKY DNA-binding domain"/>
    <property type="match status" value="1"/>
</dbReference>
<keyword evidence="9" id="KW-1185">Reference proteome</keyword>
<dbReference type="InterPro" id="IPR003657">
    <property type="entry name" value="WRKY_dom"/>
</dbReference>
<proteinExistence type="predicted"/>
<dbReference type="InterPro" id="IPR036576">
    <property type="entry name" value="WRKY_dom_sf"/>
</dbReference>
<dbReference type="GO" id="GO:0005634">
    <property type="term" value="C:nucleus"/>
    <property type="evidence" value="ECO:0007669"/>
    <property type="project" value="UniProtKB-SubCell"/>
</dbReference>
<name>A0AA88RHF8_9ASTE</name>
<gene>
    <name evidence="8" type="ORF">RJ640_026243</name>
</gene>
<evidence type="ECO:0000256" key="6">
    <source>
        <dbReference type="SAM" id="MobiDB-lite"/>
    </source>
</evidence>
<feature type="domain" description="WRKY" evidence="7">
    <location>
        <begin position="152"/>
        <end position="214"/>
    </location>
</feature>
<dbReference type="Pfam" id="PF03106">
    <property type="entry name" value="WRKY"/>
    <property type="match status" value="1"/>
</dbReference>
<evidence type="ECO:0000256" key="3">
    <source>
        <dbReference type="ARBA" id="ARBA00023125"/>
    </source>
</evidence>
<protein>
    <recommendedName>
        <fullName evidence="7">WRKY domain-containing protein</fullName>
    </recommendedName>
</protein>
<feature type="region of interest" description="Disordered" evidence="6">
    <location>
        <begin position="84"/>
        <end position="136"/>
    </location>
</feature>
<dbReference type="SMART" id="SM00774">
    <property type="entry name" value="WRKY"/>
    <property type="match status" value="1"/>
</dbReference>
<evidence type="ECO:0000256" key="5">
    <source>
        <dbReference type="ARBA" id="ARBA00023242"/>
    </source>
</evidence>
<evidence type="ECO:0000256" key="2">
    <source>
        <dbReference type="ARBA" id="ARBA00023015"/>
    </source>
</evidence>